<evidence type="ECO:0000313" key="4">
    <source>
        <dbReference type="Proteomes" id="UP000240212"/>
    </source>
</evidence>
<name>A0A2P8VKI4_9ENTR</name>
<organism evidence="3 4">
    <name type="scientific">Siccibacter turicensis</name>
    <dbReference type="NCBI Taxonomy" id="357233"/>
    <lineage>
        <taxon>Bacteria</taxon>
        <taxon>Pseudomonadati</taxon>
        <taxon>Pseudomonadota</taxon>
        <taxon>Gammaproteobacteria</taxon>
        <taxon>Enterobacterales</taxon>
        <taxon>Enterobacteriaceae</taxon>
        <taxon>Siccibacter</taxon>
    </lineage>
</organism>
<dbReference type="SUPFAM" id="SSF47240">
    <property type="entry name" value="Ferritin-like"/>
    <property type="match status" value="1"/>
</dbReference>
<dbReference type="InterPro" id="IPR009078">
    <property type="entry name" value="Ferritin-like_SF"/>
</dbReference>
<evidence type="ECO:0000259" key="2">
    <source>
        <dbReference type="PROSITE" id="PS50905"/>
    </source>
</evidence>
<proteinExistence type="inferred from homology"/>
<dbReference type="EMBL" id="PYEP01000003">
    <property type="protein sequence ID" value="PSN08065.1"/>
    <property type="molecule type" value="Genomic_DNA"/>
</dbReference>
<dbReference type="AlphaFoldDB" id="A0A2P8VKI4"/>
<dbReference type="InterPro" id="IPR041719">
    <property type="entry name" value="Ferritin_prok"/>
</dbReference>
<dbReference type="NCBIfam" id="NF011597">
    <property type="entry name" value="PRK15022.1"/>
    <property type="match status" value="1"/>
</dbReference>
<dbReference type="InterPro" id="IPR009040">
    <property type="entry name" value="Ferritin-like_diiron"/>
</dbReference>
<dbReference type="InterPro" id="IPR012347">
    <property type="entry name" value="Ferritin-like"/>
</dbReference>
<comment type="caution">
    <text evidence="3">The sequence shown here is derived from an EMBL/GenBank/DDBJ whole genome shotgun (WGS) entry which is preliminary data.</text>
</comment>
<dbReference type="CDD" id="cd01055">
    <property type="entry name" value="Nonheme_Ferritin"/>
    <property type="match status" value="1"/>
</dbReference>
<reference evidence="3 4" key="1">
    <citation type="submission" date="2018-03" db="EMBL/GenBank/DDBJ databases">
        <title>Draft genome sequence of the first documented clinical Siccibacter turicensis isolate in Austria.</title>
        <authorList>
            <person name="Lepuschitz S."/>
            <person name="Pekard-Amenitsch S."/>
            <person name="Haunold R."/>
            <person name="Schill S."/>
            <person name="Mach R."/>
            <person name="Allerberger F."/>
            <person name="Ruppitsch W."/>
            <person name="Forsythe S.J."/>
        </authorList>
    </citation>
    <scope>NUCLEOTIDE SEQUENCE [LARGE SCALE GENOMIC DNA]</scope>
    <source>
        <strain evidence="3 4">6100069499-17</strain>
    </source>
</reference>
<dbReference type="Pfam" id="PF00210">
    <property type="entry name" value="Ferritin"/>
    <property type="match status" value="1"/>
</dbReference>
<evidence type="ECO:0000313" key="3">
    <source>
        <dbReference type="EMBL" id="PSN08065.1"/>
    </source>
</evidence>
<dbReference type="InterPro" id="IPR008331">
    <property type="entry name" value="Ferritin_DPS_dom"/>
</dbReference>
<comment type="similarity">
    <text evidence="1">Belongs to the ferritin family. Prokaryotic subfamily.</text>
</comment>
<dbReference type="RefSeq" id="WP_106876803.1">
    <property type="nucleotide sequence ID" value="NZ_DHYB01000005.1"/>
</dbReference>
<dbReference type="OrthoDB" id="9801481at2"/>
<accession>A0A2P8VKI4</accession>
<dbReference type="STRING" id="1388748.GCA_000463155_02523"/>
<evidence type="ECO:0000256" key="1">
    <source>
        <dbReference type="ARBA" id="ARBA00006950"/>
    </source>
</evidence>
<protein>
    <submittedName>
        <fullName evidence="3">Ferritin</fullName>
    </submittedName>
</protein>
<keyword evidence="4" id="KW-1185">Reference proteome</keyword>
<dbReference type="PROSITE" id="PS50905">
    <property type="entry name" value="FERRITIN_LIKE"/>
    <property type="match status" value="1"/>
</dbReference>
<dbReference type="Proteomes" id="UP000240212">
    <property type="component" value="Unassembled WGS sequence"/>
</dbReference>
<feature type="domain" description="Ferritin-like diiron" evidence="2">
    <location>
        <begin position="1"/>
        <end position="145"/>
    </location>
</feature>
<dbReference type="GO" id="GO:0008199">
    <property type="term" value="F:ferric iron binding"/>
    <property type="evidence" value="ECO:0007669"/>
    <property type="project" value="InterPro"/>
</dbReference>
<gene>
    <name evidence="3" type="ORF">C7G83_07740</name>
</gene>
<dbReference type="Gene3D" id="1.20.1260.10">
    <property type="match status" value="1"/>
</dbReference>
<sequence length="167" mass="19018">MRVAGVAHKLNAQISREFYSSNLYLQLSDWCAAHRLNGSALFLRHQAQENVTQMMRVFDFMKHAGAMPVVRMGETPSSKCSSLEEIYVQMLEDCQLRLKTLARLANDAEGADDQETLTFLRELEEMQQEEGLLVHTLLEEVRRANKAGLGMEQTDKSLMTLFSPELH</sequence>